<dbReference type="Pfam" id="PF24827">
    <property type="entry name" value="AstE_AspA_cat"/>
    <property type="match status" value="1"/>
</dbReference>
<keyword evidence="7" id="KW-1185">Reference proteome</keyword>
<dbReference type="Gene3D" id="3.40.630.10">
    <property type="entry name" value="Zn peptidases"/>
    <property type="match status" value="1"/>
</dbReference>
<keyword evidence="4" id="KW-0862">Zinc</keyword>
<protein>
    <submittedName>
        <fullName evidence="6">Peptidase M14</fullName>
    </submittedName>
</protein>
<dbReference type="GO" id="GO:0046872">
    <property type="term" value="F:metal ion binding"/>
    <property type="evidence" value="ECO:0007669"/>
    <property type="project" value="UniProtKB-KW"/>
</dbReference>
<dbReference type="Proteomes" id="UP000319255">
    <property type="component" value="Unassembled WGS sequence"/>
</dbReference>
<reference evidence="6 7" key="1">
    <citation type="submission" date="2019-06" db="EMBL/GenBank/DDBJ databases">
        <title>A novel bacterium of genus Amaricoccus, isolated from marine sediment.</title>
        <authorList>
            <person name="Huang H."/>
            <person name="Mo K."/>
            <person name="Hu Y."/>
        </authorList>
    </citation>
    <scope>NUCLEOTIDE SEQUENCE [LARGE SCALE GENOMIC DNA]</scope>
    <source>
        <strain evidence="6 7">HB172011</strain>
    </source>
</reference>
<comment type="caution">
    <text evidence="6">The sequence shown here is derived from an EMBL/GenBank/DDBJ whole genome shotgun (WGS) entry which is preliminary data.</text>
</comment>
<accession>A0A501WRX5</accession>
<dbReference type="InterPro" id="IPR053138">
    <property type="entry name" value="N-alpha-Ac-DABA_deacetylase"/>
</dbReference>
<evidence type="ECO:0000313" key="6">
    <source>
        <dbReference type="EMBL" id="TPE52118.1"/>
    </source>
</evidence>
<dbReference type="SUPFAM" id="SSF53187">
    <property type="entry name" value="Zn-dependent exopeptidases"/>
    <property type="match status" value="1"/>
</dbReference>
<keyword evidence="3" id="KW-0378">Hydrolase</keyword>
<dbReference type="RefSeq" id="WP_140453360.1">
    <property type="nucleotide sequence ID" value="NZ_VFRP01000004.1"/>
</dbReference>
<proteinExistence type="predicted"/>
<organism evidence="6 7">
    <name type="scientific">Amaricoccus solimangrovi</name>
    <dbReference type="NCBI Taxonomy" id="2589815"/>
    <lineage>
        <taxon>Bacteria</taxon>
        <taxon>Pseudomonadati</taxon>
        <taxon>Pseudomonadota</taxon>
        <taxon>Alphaproteobacteria</taxon>
        <taxon>Rhodobacterales</taxon>
        <taxon>Paracoccaceae</taxon>
        <taxon>Amaricoccus</taxon>
    </lineage>
</organism>
<dbReference type="CDD" id="cd06250">
    <property type="entry name" value="M14_PaAOTO_like"/>
    <property type="match status" value="1"/>
</dbReference>
<sequence length="386" mass="40213">MTGEATSEPGRGGRREVIALPPVAPGTRRELTVLRFGTPGARPKAYLQAGLHADELPGMLILSILADLLAGAEARGEIRGEIVLVPVANPIGLAQHRAGFLLGRYDNSSTGNYNRDYLDLARMIEPRLAGRLGADAAANVAIIRAAMAEALAGEEPLTEVAALRHALLTLSHDADFMLDLHADNAAEVHLYTGTPLWPDAADLAAGIGARAVLLAELSGGNPFDEAVGGPWWSLARAYPDAAIPPACLSATLEMRSNDAVDGDLAQGDALALLDFLRRRGLVSGAAAELPRSLCDATPLEAMQQVTATAAGIVVYKAALGAMVADGDLIAEIVDPLGLTPPAEIRARTAGVLFARHSQPYAWSGKIIAKIAGAEPLPERTGKLLPG</sequence>
<evidence type="ECO:0000256" key="3">
    <source>
        <dbReference type="ARBA" id="ARBA00022801"/>
    </source>
</evidence>
<evidence type="ECO:0000256" key="4">
    <source>
        <dbReference type="ARBA" id="ARBA00022833"/>
    </source>
</evidence>
<evidence type="ECO:0000313" key="7">
    <source>
        <dbReference type="Proteomes" id="UP000319255"/>
    </source>
</evidence>
<dbReference type="PANTHER" id="PTHR37326">
    <property type="entry name" value="BLL3975 PROTEIN"/>
    <property type="match status" value="1"/>
</dbReference>
<dbReference type="PANTHER" id="PTHR37326:SF1">
    <property type="entry name" value="BLL3975 PROTEIN"/>
    <property type="match status" value="1"/>
</dbReference>
<evidence type="ECO:0000256" key="1">
    <source>
        <dbReference type="ARBA" id="ARBA00001947"/>
    </source>
</evidence>
<dbReference type="OrthoDB" id="9782876at2"/>
<feature type="domain" description="Succinylglutamate desuccinylase/Aspartoacylase catalytic" evidence="5">
    <location>
        <begin position="43"/>
        <end position="218"/>
    </location>
</feature>
<name>A0A501WRX5_9RHOB</name>
<comment type="cofactor">
    <cofactor evidence="1">
        <name>Zn(2+)</name>
        <dbReference type="ChEBI" id="CHEBI:29105"/>
    </cofactor>
</comment>
<keyword evidence="2" id="KW-0479">Metal-binding</keyword>
<evidence type="ECO:0000259" key="5">
    <source>
        <dbReference type="Pfam" id="PF24827"/>
    </source>
</evidence>
<dbReference type="GO" id="GO:0016788">
    <property type="term" value="F:hydrolase activity, acting on ester bonds"/>
    <property type="evidence" value="ECO:0007669"/>
    <property type="project" value="InterPro"/>
</dbReference>
<dbReference type="AlphaFoldDB" id="A0A501WRX5"/>
<dbReference type="InterPro" id="IPR055438">
    <property type="entry name" value="AstE_AspA_cat"/>
</dbReference>
<evidence type="ECO:0000256" key="2">
    <source>
        <dbReference type="ARBA" id="ARBA00022723"/>
    </source>
</evidence>
<gene>
    <name evidence="6" type="ORF">FJM51_06745</name>
</gene>
<dbReference type="EMBL" id="VFRP01000004">
    <property type="protein sequence ID" value="TPE52118.1"/>
    <property type="molecule type" value="Genomic_DNA"/>
</dbReference>